<dbReference type="EMBL" id="CP012160">
    <property type="protein sequence ID" value="AKS46633.1"/>
    <property type="molecule type" value="Genomic_DNA"/>
</dbReference>
<gene>
    <name evidence="1" type="ORF">OSB_20940</name>
</gene>
<dbReference type="InterPro" id="IPR023387">
    <property type="entry name" value="DUF1653-like_dom"/>
</dbReference>
<dbReference type="Pfam" id="PF07866">
    <property type="entry name" value="DUF1653"/>
    <property type="match status" value="1"/>
</dbReference>
<protein>
    <submittedName>
        <fullName evidence="1">Uncharacterized protein</fullName>
    </submittedName>
</protein>
<dbReference type="Gene3D" id="2.30.30.320">
    <property type="entry name" value="DUF1653-like domain"/>
    <property type="match status" value="1"/>
</dbReference>
<dbReference type="InterPro" id="IPR037135">
    <property type="entry name" value="DUF1653-like_dom_sf"/>
</dbReference>
<dbReference type="STRING" id="1458307.OSB_20940"/>
<proteinExistence type="predicted"/>
<organism evidence="1 2">
    <name type="scientific">Octadecabacter temperatus</name>
    <dbReference type="NCBI Taxonomy" id="1458307"/>
    <lineage>
        <taxon>Bacteria</taxon>
        <taxon>Pseudomonadati</taxon>
        <taxon>Pseudomonadota</taxon>
        <taxon>Alphaproteobacteria</taxon>
        <taxon>Rhodobacterales</taxon>
        <taxon>Roseobacteraceae</taxon>
        <taxon>Octadecabacter</taxon>
    </lineage>
</organism>
<reference evidence="1 2" key="1">
    <citation type="journal article" date="2015" name="Genome Announc.">
        <title>Closed Genome Sequence of Octadecabacter temperatus SB1, the First Mesophilic Species of the Genus Octadecabacter.</title>
        <authorList>
            <person name="Voget S."/>
            <person name="Billerbeck S."/>
            <person name="Simon M."/>
            <person name="Daniel R."/>
        </authorList>
    </citation>
    <scope>NUCLEOTIDE SEQUENCE [LARGE SCALE GENOMIC DNA]</scope>
    <source>
        <strain evidence="1 2">SB1</strain>
    </source>
</reference>
<evidence type="ECO:0000313" key="1">
    <source>
        <dbReference type="EMBL" id="AKS46633.1"/>
    </source>
</evidence>
<dbReference type="KEGG" id="otm:OSB_20940"/>
<dbReference type="Proteomes" id="UP000067444">
    <property type="component" value="Chromosome"/>
</dbReference>
<keyword evidence="2" id="KW-1185">Reference proteome</keyword>
<dbReference type="OrthoDB" id="7868888at2"/>
<dbReference type="RefSeq" id="WP_049834922.1">
    <property type="nucleotide sequence ID" value="NZ_CP012160.1"/>
</dbReference>
<accession>A0A0K0Y6N4</accession>
<name>A0A0K0Y6N4_9RHOB</name>
<sequence length="73" mass="8254">MKKVTALLRRLTDGSGNARWKATHRHRKGRLYRVVGPAILEADRSAVVIYDDADGTVWVRSADEFNDGRFTPL</sequence>
<evidence type="ECO:0000313" key="2">
    <source>
        <dbReference type="Proteomes" id="UP000067444"/>
    </source>
</evidence>
<dbReference type="AlphaFoldDB" id="A0A0K0Y6N4"/>